<name>A0ABM5P904_DEHRP</name>
<dbReference type="Proteomes" id="UP000018934">
    <property type="component" value="Chromosome"/>
</dbReference>
<gene>
    <name evidence="1" type="ORF">DEHRE_03705</name>
</gene>
<evidence type="ECO:0000313" key="2">
    <source>
        <dbReference type="Proteomes" id="UP000018934"/>
    </source>
</evidence>
<evidence type="ECO:0000313" key="1">
    <source>
        <dbReference type="EMBL" id="AHF11272.1"/>
    </source>
</evidence>
<sequence length="60" mass="7090">MLLQFLFSRRIGALIPTKFELADLRIPICLGGFYSIRRNPAAPDSWISFFFSIDKKWRIR</sequence>
<keyword evidence="2" id="KW-1185">Reference proteome</keyword>
<accession>A0ABM5P904</accession>
<proteinExistence type="predicted"/>
<organism evidence="1 2">
    <name type="scientific">Dehalobacter restrictus (strain DSM 9455 / PER-K23)</name>
    <dbReference type="NCBI Taxonomy" id="871738"/>
    <lineage>
        <taxon>Bacteria</taxon>
        <taxon>Bacillati</taxon>
        <taxon>Bacillota</taxon>
        <taxon>Clostridia</taxon>
        <taxon>Eubacteriales</taxon>
        <taxon>Desulfitobacteriaceae</taxon>
        <taxon>Dehalobacter</taxon>
    </lineage>
</organism>
<reference evidence="1 2" key="1">
    <citation type="journal article" date="2013" name="Stand. Genomic Sci.">
        <title>Complete genome sequence of Dehalobacter restrictus PER-K23(T.).</title>
        <authorList>
            <person name="Kruse T."/>
            <person name="Maillard J."/>
            <person name="Goodwin L."/>
            <person name="Woyke T."/>
            <person name="Teshima H."/>
            <person name="Bruce D."/>
            <person name="Detter C."/>
            <person name="Tapia R."/>
            <person name="Han C."/>
            <person name="Huntemann M."/>
            <person name="Wei C.L."/>
            <person name="Han J."/>
            <person name="Chen A."/>
            <person name="Kyrpides N."/>
            <person name="Szeto E."/>
            <person name="Markowitz V."/>
            <person name="Ivanova N."/>
            <person name="Pagani I."/>
            <person name="Pati A."/>
            <person name="Pitluck S."/>
            <person name="Nolan M."/>
            <person name="Holliger C."/>
            <person name="Smidt H."/>
        </authorList>
    </citation>
    <scope>NUCLEOTIDE SEQUENCE [LARGE SCALE GENOMIC DNA]</scope>
    <source>
        <strain evidence="2">DSM 9455</strain>
    </source>
</reference>
<dbReference type="EMBL" id="CP007033">
    <property type="protein sequence ID" value="AHF11272.1"/>
    <property type="molecule type" value="Genomic_DNA"/>
</dbReference>
<protein>
    <submittedName>
        <fullName evidence="1">Uncharacterized protein</fullName>
    </submittedName>
</protein>